<dbReference type="GeneID" id="81377659"/>
<sequence length="243" mass="26979">MPKSDRHRMFPGNSTPQKGPSSLRGIDCIYRDKRSDHSTYDLASLEILDKIGHLTKVVETQNLQISGLVSSWLGDKNSPNALPLLGPVSNNEHLDASGSRSNRASCLSDDINLCWSGPLDEATLLAESLTVAEKYKGTCEDLLDWPIFEGKYDRSETEMLIFNPALARDSQQRIPGFSVAADSDRRSGYDRGIREEDVPGLLDRFLVNVHIKNPILDTNDTMRMGKDIAENGFKWDAPSCLVV</sequence>
<reference evidence="2" key="2">
    <citation type="journal article" date="2023" name="IMA Fungus">
        <title>Comparative genomic study of the Penicillium genus elucidates a diverse pangenome and 15 lateral gene transfer events.</title>
        <authorList>
            <person name="Petersen C."/>
            <person name="Sorensen T."/>
            <person name="Nielsen M.R."/>
            <person name="Sondergaard T.E."/>
            <person name="Sorensen J.L."/>
            <person name="Fitzpatrick D.A."/>
            <person name="Frisvad J.C."/>
            <person name="Nielsen K.L."/>
        </authorList>
    </citation>
    <scope>NUCLEOTIDE SEQUENCE</scope>
    <source>
        <strain evidence="2">IBT 29677</strain>
    </source>
</reference>
<dbReference type="InterPro" id="IPR053181">
    <property type="entry name" value="EcdB-like_regulator"/>
</dbReference>
<feature type="region of interest" description="Disordered" evidence="1">
    <location>
        <begin position="1"/>
        <end position="25"/>
    </location>
</feature>
<organism evidence="2 3">
    <name type="scientific">Penicillium cosmopolitanum</name>
    <dbReference type="NCBI Taxonomy" id="1131564"/>
    <lineage>
        <taxon>Eukaryota</taxon>
        <taxon>Fungi</taxon>
        <taxon>Dikarya</taxon>
        <taxon>Ascomycota</taxon>
        <taxon>Pezizomycotina</taxon>
        <taxon>Eurotiomycetes</taxon>
        <taxon>Eurotiomycetidae</taxon>
        <taxon>Eurotiales</taxon>
        <taxon>Aspergillaceae</taxon>
        <taxon>Penicillium</taxon>
    </lineage>
</organism>
<protein>
    <submittedName>
        <fullName evidence="2">Uncharacterized protein</fullName>
    </submittedName>
</protein>
<dbReference type="PANTHER" id="PTHR47785:SF5">
    <property type="entry name" value="ZN(II)2CYS6 TRANSCRIPTION FACTOR (EUROFUNG)"/>
    <property type="match status" value="1"/>
</dbReference>
<dbReference type="OrthoDB" id="4356994at2759"/>
<accession>A0A9W9V7N4</accession>
<evidence type="ECO:0000313" key="2">
    <source>
        <dbReference type="EMBL" id="KAJ5369430.1"/>
    </source>
</evidence>
<name>A0A9W9V7N4_9EURO</name>
<comment type="caution">
    <text evidence="2">The sequence shown here is derived from an EMBL/GenBank/DDBJ whole genome shotgun (WGS) entry which is preliminary data.</text>
</comment>
<dbReference type="Proteomes" id="UP001147747">
    <property type="component" value="Unassembled WGS sequence"/>
</dbReference>
<dbReference type="AlphaFoldDB" id="A0A9W9V7N4"/>
<dbReference type="RefSeq" id="XP_056480668.1">
    <property type="nucleotide sequence ID" value="XM_056638679.1"/>
</dbReference>
<evidence type="ECO:0000313" key="3">
    <source>
        <dbReference type="Proteomes" id="UP001147747"/>
    </source>
</evidence>
<reference evidence="2" key="1">
    <citation type="submission" date="2022-12" db="EMBL/GenBank/DDBJ databases">
        <authorList>
            <person name="Petersen C."/>
        </authorList>
    </citation>
    <scope>NUCLEOTIDE SEQUENCE</scope>
    <source>
        <strain evidence="2">IBT 29677</strain>
    </source>
</reference>
<dbReference type="PANTHER" id="PTHR47785">
    <property type="entry name" value="ZN(II)2CYS6 TRANSCRIPTION FACTOR (EUROFUNG)-RELATED-RELATED"/>
    <property type="match status" value="1"/>
</dbReference>
<dbReference type="EMBL" id="JAPZBU010000013">
    <property type="protein sequence ID" value="KAJ5369430.1"/>
    <property type="molecule type" value="Genomic_DNA"/>
</dbReference>
<proteinExistence type="predicted"/>
<evidence type="ECO:0000256" key="1">
    <source>
        <dbReference type="SAM" id="MobiDB-lite"/>
    </source>
</evidence>
<keyword evidence="3" id="KW-1185">Reference proteome</keyword>
<gene>
    <name evidence="2" type="ORF">N7509_014042</name>
</gene>